<name>A0A395VE96_9FIRM</name>
<dbReference type="Proteomes" id="UP000266172">
    <property type="component" value="Unassembled WGS sequence"/>
</dbReference>
<gene>
    <name evidence="2" type="ORF">DWX93_03440</name>
</gene>
<dbReference type="RefSeq" id="WP_118096629.1">
    <property type="nucleotide sequence ID" value="NZ_DBFVHP010000002.1"/>
</dbReference>
<keyword evidence="1" id="KW-0812">Transmembrane</keyword>
<dbReference type="AlphaFoldDB" id="A0A395VE96"/>
<dbReference type="EMBL" id="QRVL01000001">
    <property type="protein sequence ID" value="RGS42389.1"/>
    <property type="molecule type" value="Genomic_DNA"/>
</dbReference>
<organism evidence="2 3">
    <name type="scientific">Roseburia hominis</name>
    <dbReference type="NCBI Taxonomy" id="301301"/>
    <lineage>
        <taxon>Bacteria</taxon>
        <taxon>Bacillati</taxon>
        <taxon>Bacillota</taxon>
        <taxon>Clostridia</taxon>
        <taxon>Lachnospirales</taxon>
        <taxon>Lachnospiraceae</taxon>
        <taxon>Roseburia</taxon>
    </lineage>
</organism>
<reference evidence="2 3" key="1">
    <citation type="submission" date="2018-08" db="EMBL/GenBank/DDBJ databases">
        <title>A genome reference for cultivated species of the human gut microbiota.</title>
        <authorList>
            <person name="Zou Y."/>
            <person name="Xue W."/>
            <person name="Luo G."/>
        </authorList>
    </citation>
    <scope>NUCLEOTIDE SEQUENCE [LARGE SCALE GENOMIC DNA]</scope>
    <source>
        <strain evidence="2 3">AF22-12AC</strain>
    </source>
</reference>
<feature type="transmembrane region" description="Helical" evidence="1">
    <location>
        <begin position="41"/>
        <end position="66"/>
    </location>
</feature>
<evidence type="ECO:0000256" key="1">
    <source>
        <dbReference type="SAM" id="Phobius"/>
    </source>
</evidence>
<protein>
    <submittedName>
        <fullName evidence="2">Uncharacterized protein</fullName>
    </submittedName>
</protein>
<evidence type="ECO:0000313" key="3">
    <source>
        <dbReference type="Proteomes" id="UP000266172"/>
    </source>
</evidence>
<evidence type="ECO:0000313" key="2">
    <source>
        <dbReference type="EMBL" id="RGS42389.1"/>
    </source>
</evidence>
<proteinExistence type="predicted"/>
<comment type="caution">
    <text evidence="2">The sequence shown here is derived from an EMBL/GenBank/DDBJ whole genome shotgun (WGS) entry which is preliminary data.</text>
</comment>
<accession>A0A395VE96</accession>
<keyword evidence="1" id="KW-1133">Transmembrane helix</keyword>
<keyword evidence="1" id="KW-0472">Membrane</keyword>
<sequence>MKKKTEQPLILYKKYLHDNQFSKEQPDEIVPVRRHRSLYQVVSNLILSVIVTILIVLAVVGAITLATPVMREQFKDTVRSEWNRENK</sequence>